<organism evidence="2">
    <name type="scientific">Salpingoeca rosetta (strain ATCC 50818 / BSB-021)</name>
    <dbReference type="NCBI Taxonomy" id="946362"/>
    <lineage>
        <taxon>Eukaryota</taxon>
        <taxon>Choanoflagellata</taxon>
        <taxon>Craspedida</taxon>
        <taxon>Salpingoecidae</taxon>
        <taxon>Salpingoeca</taxon>
    </lineage>
</organism>
<dbReference type="STRING" id="946362.F2UKZ4"/>
<name>F2UKZ4_SALR5</name>
<dbReference type="NCBIfam" id="NF002614">
    <property type="entry name" value="PRK02265.1"/>
    <property type="match status" value="1"/>
</dbReference>
<dbReference type="GeneID" id="16070823"/>
<dbReference type="AlphaFoldDB" id="F2UKZ4"/>
<accession>F2UKZ4</accession>
<evidence type="ECO:0000313" key="2">
    <source>
        <dbReference type="Proteomes" id="UP000007799"/>
    </source>
</evidence>
<dbReference type="eggNOG" id="ENOG502RXEA">
    <property type="taxonomic scope" value="Eukaryota"/>
</dbReference>
<dbReference type="Proteomes" id="UP000007799">
    <property type="component" value="Unassembled WGS sequence"/>
</dbReference>
<dbReference type="InParanoid" id="F2UKZ4"/>
<evidence type="ECO:0000313" key="1">
    <source>
        <dbReference type="EMBL" id="EGD77793.1"/>
    </source>
</evidence>
<dbReference type="OrthoDB" id="10248817at2759"/>
<dbReference type="GO" id="GO:0016829">
    <property type="term" value="F:lyase activity"/>
    <property type="evidence" value="ECO:0007669"/>
    <property type="project" value="InterPro"/>
</dbReference>
<keyword evidence="2" id="KW-1185">Reference proteome</keyword>
<sequence>MQRFTRAFAVYNHKQFGEMTRQAILALPSIPSISPSYPKGPFHFRDREYFIVEYETDIKRLKQVVPWPLVPASNRILYEWINMPDSSGFGSYSESGCVVPCLLNGEAVNYTLSMYLDDEPPTAAGRELWGFPKRHAMPSLRTEKDTLVGVLKHAGQLAVMGTMAFKHQRTDPALAADKLSRTTCNLRLIPDVNGGLTSAQLVGFNLEDVEVKEAWTGPARLHLNPHVTAPASNLPVRRIIGGTHMKTNLTLPLGRVMYDYKNPAFEYTPDDHDDDHLSPAKVLKAPAMPIMAPSYPRVLNHIHNRESLFIKYNTTREAILANLPYNVEANDDNVVLLSWSKTESTGIGAYNKFNVHIPCRYNGEEFLFAVLSVMDSGVTLNAGREIYGQPCKYGFPSLFIDKDTLSAKLAFGEQECVAATSLYKHSPMTLHDAAMLASTPELNLKFIPGVSGAPDVAQLVAIRYGQPELDTSVMHKSTARVALFPHVNAPVADFLVMEQSDCWAYHMRIKHCKLQGEVVHDYLLQE</sequence>
<dbReference type="Gene3D" id="2.40.400.10">
    <property type="entry name" value="Acetoacetate decarboxylase-like"/>
    <property type="match status" value="2"/>
</dbReference>
<dbReference type="InterPro" id="IPR010451">
    <property type="entry name" value="Acetoacetate_decarboxylase"/>
</dbReference>
<gene>
    <name evidence="1" type="ORF">PTSG_08883</name>
</gene>
<dbReference type="EMBL" id="GL832979">
    <property type="protein sequence ID" value="EGD77793.1"/>
    <property type="molecule type" value="Genomic_DNA"/>
</dbReference>
<dbReference type="InterPro" id="IPR023375">
    <property type="entry name" value="ADC_dom_sf"/>
</dbReference>
<dbReference type="OMA" id="YEWINMP"/>
<dbReference type="Pfam" id="PF06314">
    <property type="entry name" value="ADC"/>
    <property type="match status" value="2"/>
</dbReference>
<dbReference type="RefSeq" id="XP_004990269.1">
    <property type="nucleotide sequence ID" value="XM_004990212.1"/>
</dbReference>
<dbReference type="SUPFAM" id="SSF160104">
    <property type="entry name" value="Acetoacetate decarboxylase-like"/>
    <property type="match status" value="2"/>
</dbReference>
<reference evidence="1" key="1">
    <citation type="submission" date="2009-08" db="EMBL/GenBank/DDBJ databases">
        <title>Annotation of Salpingoeca rosetta.</title>
        <authorList>
            <consortium name="The Broad Institute Genome Sequencing Platform"/>
            <person name="Russ C."/>
            <person name="Cuomo C."/>
            <person name="Burger G."/>
            <person name="Gray M.W."/>
            <person name="Holland P.W.H."/>
            <person name="King N."/>
            <person name="Lang F.B.F."/>
            <person name="Roger A.J."/>
            <person name="Ruiz-Trillo I."/>
            <person name="Young S.K."/>
            <person name="Zeng Q."/>
            <person name="Gargeya S."/>
            <person name="Alvarado L."/>
            <person name="Berlin A."/>
            <person name="Chapman S.B."/>
            <person name="Chen Z."/>
            <person name="Freedman E."/>
            <person name="Gellesch M."/>
            <person name="Goldberg J."/>
            <person name="Griggs A."/>
            <person name="Gujja S."/>
            <person name="Heilman E."/>
            <person name="Heiman D."/>
            <person name="Howarth C."/>
            <person name="Mehta T."/>
            <person name="Neiman D."/>
            <person name="Pearson M."/>
            <person name="Roberts A."/>
            <person name="Saif S."/>
            <person name="Shea T."/>
            <person name="Shenoy N."/>
            <person name="Sisk P."/>
            <person name="Stolte C."/>
            <person name="Sykes S."/>
            <person name="White J."/>
            <person name="Yandava C."/>
            <person name="Haas B."/>
            <person name="Nusbaum C."/>
            <person name="Birren B."/>
        </authorList>
    </citation>
    <scope>NUCLEOTIDE SEQUENCE [LARGE SCALE GENOMIC DNA]</scope>
    <source>
        <strain evidence="1">ATCC 50818</strain>
    </source>
</reference>
<protein>
    <submittedName>
        <fullName evidence="1">Acetoacetate decarboxylase</fullName>
    </submittedName>
</protein>
<dbReference type="KEGG" id="sre:PTSG_08883"/>
<proteinExistence type="predicted"/>